<name>A0A1F7XZF4_9BACT</name>
<feature type="transmembrane region" description="Helical" evidence="4">
    <location>
        <begin position="296"/>
        <end position="319"/>
    </location>
</feature>
<feature type="transmembrane region" description="Helical" evidence="4">
    <location>
        <begin position="770"/>
        <end position="791"/>
    </location>
</feature>
<sequence length="1546" mass="174564">MHDLEVIIPVKNEAGSIMRLVERIHKALYAAKISYRITFVDDHSTDDTTYQINIISGKYPIKLLIKKGKIGKAYSILEGAGESEAPFIAMIDGDLQYPPEALPQMYKLAQEHGVVVANRKINKSSLLRRAGSKVNCLVFERLLHGFNCDTQSGLKVFRKEIIDQLDESEVSAWTLDMPLLNTAKQIGLSIGSVDIDFSDRKMGKSKINFIKAGIEIAKGSLALKVKRPKVYKILAQEENLTLEVGVAYKGKRFVTHSHLPHELSALYTLTGWQKVGIVSILTLVSLGLFLNLKMTAIVLIALLSLIYFLDLIFSLRLLLKSLHFPPEIKVREEDIESLNNNDLPFYSILCPLYKEAEILPHFIEAIKKIDWPKDKLDVLLLLEEDDEATVKAANSLTLPRYVRVLVVPDSKPKTKPKACNFGLAYARGEYLVIYDAEDRPDPLQLKKAHLAFQTLGEKVICLQCKLNYYNPNHNLLTRLFTAEYSLWFDLILPGLQSVESVIPLGGTSNHFRVEKLRELHGWDPFNVAEDCDLGARLFKKGYKTALIDSTTLEEANSSIRGWVKQRSRWIKGYFQTYLVHMREPIKFHSEFGLQALIFQLVIGMRMVFIIVNPVLWLATLSYFLLYKFVGPAIEALYPAPVFYIAVISLVFGNFIYFYNYMIGCTKRGQWNLVKFVFLVPFYWLMTSYAASIALYQLITKPHYWEKTQHGFHLKKVTEEKVKVNKTAGLTWPGINPAYVGGGALIFSSIFANLSNFLYNAYLGRKLDLSDFGTVSLISSVFSLATVFSAAIGKTFNYKSAYLLGKYKTPVKEFITGVRGKLLILSALTVLVWILSAGFLVSFFNTSSVLPFLLFSPIWMVFLIGAVNGGFLMGNFKFIHIATAVILEAAVKLGLAYFFVENGRPELIYSSIPASLILSTMLSLFFVSRVKQVKTEVNNKDLSFPLGFLATSILTGLAGVSFLTLDIILAKHFLSSELAGQYALLSLSGKIIYFLSGLASQFLIPVVSKNEGENKDSLKTFYNLFWVVIAITLVGYIFIGLLGSITTPLLFGQKAQSIITYLPIYGMAMVYFVISSTFVIYHQIKGHYLFPLSAFIFAITQAVGIILNHSSVSEIVYVVCTVSLLQLAAIAALHFFYDKVLTLGRNFKELYALFQEIPYYPAQEGRLNILVFNWRDLKHIWGGGAEVYVIEIAKRWVKEGHKVTLFCGNDGKNKLNEKVSGIQVVRRGGFYTIYIWAALYYLLKFRGKFDVVIDSENGIPFFTPLFVTVPKILLIHHVHQEYLRKRAPFPLSYLAKFFESFLMPIAYKHTEIVTISESSKKDIHALGFKKKYIEVINPGINRREFKKMDKTPYPSFAYIGRLKPYKNVDVAMKALAIISQKYPETKLLIAGKGESEAHLKKLAQELGVSSQTEFLGYVTNRKRARLLAESWVSLQPSSFEGWGITVIEANAARTPVIASNIKGLKDSVVDGRTGLLVPERNEKVMAKAMVGLIEYADFRKEVSKNAYEWSKNFSWDKSAKEFLKVMFRVIETDREIVFVRKLALAEN</sequence>
<feature type="transmembrane region" description="Helical" evidence="4">
    <location>
        <begin position="851"/>
        <end position="871"/>
    </location>
</feature>
<evidence type="ECO:0000313" key="10">
    <source>
        <dbReference type="Proteomes" id="UP000176741"/>
    </source>
</evidence>
<accession>A0A1F7XZF4</accession>
<dbReference type="InterPro" id="IPR001173">
    <property type="entry name" value="Glyco_trans_2-like"/>
</dbReference>
<feature type="transmembrane region" description="Helical" evidence="4">
    <location>
        <begin position="821"/>
        <end position="844"/>
    </location>
</feature>
<evidence type="ECO:0000256" key="1">
    <source>
        <dbReference type="ARBA" id="ARBA00006739"/>
    </source>
</evidence>
<feature type="transmembrane region" description="Helical" evidence="4">
    <location>
        <begin position="1114"/>
        <end position="1136"/>
    </location>
</feature>
<feature type="transmembrane region" description="Helical" evidence="4">
    <location>
        <begin position="981"/>
        <end position="1003"/>
    </location>
</feature>
<reference evidence="9 10" key="1">
    <citation type="journal article" date="2016" name="Nat. Commun.">
        <title>Thousands of microbial genomes shed light on interconnected biogeochemical processes in an aquifer system.</title>
        <authorList>
            <person name="Anantharaman K."/>
            <person name="Brown C.T."/>
            <person name="Hug L.A."/>
            <person name="Sharon I."/>
            <person name="Castelle C.J."/>
            <person name="Probst A.J."/>
            <person name="Thomas B.C."/>
            <person name="Singh A."/>
            <person name="Wilkins M.J."/>
            <person name="Karaoz U."/>
            <person name="Brodie E.L."/>
            <person name="Williams K.H."/>
            <person name="Hubbard S.S."/>
            <person name="Banfield J.F."/>
        </authorList>
    </citation>
    <scope>NUCLEOTIDE SEQUENCE [LARGE SCALE GENOMIC DNA]</scope>
</reference>
<feature type="transmembrane region" description="Helical" evidence="4">
    <location>
        <begin position="946"/>
        <end position="969"/>
    </location>
</feature>
<keyword evidence="4" id="KW-0812">Transmembrane</keyword>
<feature type="domain" description="Glycosyltransferase subfamily 4-like N-terminal" evidence="7">
    <location>
        <begin position="1182"/>
        <end position="1340"/>
    </location>
</feature>
<evidence type="ECO:0000313" key="9">
    <source>
        <dbReference type="EMBL" id="OGM20423.1"/>
    </source>
</evidence>
<evidence type="ECO:0000259" key="8">
    <source>
        <dbReference type="Pfam" id="PF13632"/>
    </source>
</evidence>
<dbReference type="PANTHER" id="PTHR43630">
    <property type="entry name" value="POLY-BETA-1,6-N-ACETYL-D-GLUCOSAMINE SYNTHASE"/>
    <property type="match status" value="1"/>
</dbReference>
<feature type="transmembrane region" description="Helical" evidence="4">
    <location>
        <begin position="606"/>
        <end position="629"/>
    </location>
</feature>
<keyword evidence="2" id="KW-0328">Glycosyltransferase</keyword>
<dbReference type="CDD" id="cd03801">
    <property type="entry name" value="GT4_PimA-like"/>
    <property type="match status" value="1"/>
</dbReference>
<protein>
    <recommendedName>
        <fullName evidence="11">Glycosyltransferase 2-like domain-containing protein</fullName>
    </recommendedName>
</protein>
<feature type="transmembrane region" description="Helical" evidence="4">
    <location>
        <begin position="906"/>
        <end position="926"/>
    </location>
</feature>
<organism evidence="9 10">
    <name type="scientific">Candidatus Woesebacteria bacterium RIFCSPHIGHO2_01_FULL_38_26b</name>
    <dbReference type="NCBI Taxonomy" id="1802491"/>
    <lineage>
        <taxon>Bacteria</taxon>
        <taxon>Candidatus Woeseibacteriota</taxon>
    </lineage>
</organism>
<dbReference type="Proteomes" id="UP000176741">
    <property type="component" value="Unassembled WGS sequence"/>
</dbReference>
<dbReference type="CDD" id="cd04179">
    <property type="entry name" value="DPM_DPG-synthase_like"/>
    <property type="match status" value="1"/>
</dbReference>
<dbReference type="SUPFAM" id="SSF53756">
    <property type="entry name" value="UDP-Glycosyltransferase/glycogen phosphorylase"/>
    <property type="match status" value="1"/>
</dbReference>
<evidence type="ECO:0000259" key="5">
    <source>
        <dbReference type="Pfam" id="PF00534"/>
    </source>
</evidence>
<dbReference type="EMBL" id="MGGD01000034">
    <property type="protein sequence ID" value="OGM20423.1"/>
    <property type="molecule type" value="Genomic_DNA"/>
</dbReference>
<feature type="domain" description="Glycosyltransferase 2-like" evidence="8">
    <location>
        <begin position="431"/>
        <end position="626"/>
    </location>
</feature>
<dbReference type="Pfam" id="PF13439">
    <property type="entry name" value="Glyco_transf_4"/>
    <property type="match status" value="1"/>
</dbReference>
<dbReference type="InterPro" id="IPR001296">
    <property type="entry name" value="Glyco_trans_1"/>
</dbReference>
<dbReference type="Gene3D" id="3.90.550.10">
    <property type="entry name" value="Spore Coat Polysaccharide Biosynthesis Protein SpsA, Chain A"/>
    <property type="match status" value="2"/>
</dbReference>
<keyword evidence="4" id="KW-0472">Membrane</keyword>
<feature type="transmembrane region" description="Helical" evidence="4">
    <location>
        <begin position="641"/>
        <end position="660"/>
    </location>
</feature>
<evidence type="ECO:0008006" key="11">
    <source>
        <dbReference type="Google" id="ProtNLM"/>
    </source>
</evidence>
<dbReference type="GO" id="GO:0016757">
    <property type="term" value="F:glycosyltransferase activity"/>
    <property type="evidence" value="ECO:0007669"/>
    <property type="project" value="UniProtKB-KW"/>
</dbReference>
<feature type="domain" description="Glycosyl transferase family 1" evidence="5">
    <location>
        <begin position="1350"/>
        <end position="1508"/>
    </location>
</feature>
<dbReference type="SUPFAM" id="SSF53448">
    <property type="entry name" value="Nucleotide-diphospho-sugar transferases"/>
    <property type="match status" value="2"/>
</dbReference>
<feature type="transmembrane region" description="Helical" evidence="4">
    <location>
        <begin position="737"/>
        <end position="758"/>
    </location>
</feature>
<feature type="transmembrane region" description="Helical" evidence="4">
    <location>
        <begin position="1023"/>
        <end position="1050"/>
    </location>
</feature>
<evidence type="ECO:0000256" key="3">
    <source>
        <dbReference type="ARBA" id="ARBA00022679"/>
    </source>
</evidence>
<feature type="domain" description="Glycosyltransferase 2-like" evidence="6">
    <location>
        <begin position="6"/>
        <end position="131"/>
    </location>
</feature>
<proteinExistence type="inferred from homology"/>
<comment type="similarity">
    <text evidence="1">Belongs to the glycosyltransferase 2 family.</text>
</comment>
<dbReference type="CDD" id="cd06427">
    <property type="entry name" value="CESA_like_2"/>
    <property type="match status" value="1"/>
</dbReference>
<feature type="transmembrane region" description="Helical" evidence="4">
    <location>
        <begin position="877"/>
        <end position="899"/>
    </location>
</feature>
<dbReference type="InterPro" id="IPR029044">
    <property type="entry name" value="Nucleotide-diphossugar_trans"/>
</dbReference>
<evidence type="ECO:0000259" key="7">
    <source>
        <dbReference type="Pfam" id="PF13439"/>
    </source>
</evidence>
<evidence type="ECO:0000256" key="4">
    <source>
        <dbReference type="SAM" id="Phobius"/>
    </source>
</evidence>
<keyword evidence="4" id="KW-1133">Transmembrane helix</keyword>
<dbReference type="InterPro" id="IPR028098">
    <property type="entry name" value="Glyco_trans_4-like_N"/>
</dbReference>
<evidence type="ECO:0000256" key="2">
    <source>
        <dbReference type="ARBA" id="ARBA00022676"/>
    </source>
</evidence>
<feature type="transmembrane region" description="Helical" evidence="4">
    <location>
        <begin position="672"/>
        <end position="698"/>
    </location>
</feature>
<feature type="transmembrane region" description="Helical" evidence="4">
    <location>
        <begin position="271"/>
        <end position="290"/>
    </location>
</feature>
<dbReference type="Gene3D" id="3.40.50.2000">
    <property type="entry name" value="Glycogen Phosphorylase B"/>
    <property type="match status" value="2"/>
</dbReference>
<dbReference type="PANTHER" id="PTHR43630:SF1">
    <property type="entry name" value="POLY-BETA-1,6-N-ACETYL-D-GLUCOSAMINE SYNTHASE"/>
    <property type="match status" value="1"/>
</dbReference>
<feature type="transmembrane region" description="Helical" evidence="4">
    <location>
        <begin position="1223"/>
        <end position="1242"/>
    </location>
</feature>
<dbReference type="Pfam" id="PF00534">
    <property type="entry name" value="Glycos_transf_1"/>
    <property type="match status" value="1"/>
</dbReference>
<feature type="transmembrane region" description="Helical" evidence="4">
    <location>
        <begin position="1087"/>
        <end position="1107"/>
    </location>
</feature>
<dbReference type="Pfam" id="PF00535">
    <property type="entry name" value="Glycos_transf_2"/>
    <property type="match status" value="1"/>
</dbReference>
<dbReference type="Pfam" id="PF13632">
    <property type="entry name" value="Glyco_trans_2_3"/>
    <property type="match status" value="1"/>
</dbReference>
<evidence type="ECO:0000259" key="6">
    <source>
        <dbReference type="Pfam" id="PF00535"/>
    </source>
</evidence>
<comment type="caution">
    <text evidence="9">The sequence shown here is derived from an EMBL/GenBank/DDBJ whole genome shotgun (WGS) entry which is preliminary data.</text>
</comment>
<feature type="transmembrane region" description="Helical" evidence="4">
    <location>
        <begin position="1057"/>
        <end position="1081"/>
    </location>
</feature>
<keyword evidence="3" id="KW-0808">Transferase</keyword>
<gene>
    <name evidence="9" type="ORF">A2771_01240</name>
</gene>